<dbReference type="KEGG" id="htq:FRZ44_38050"/>
<dbReference type="Gene3D" id="2.40.10.270">
    <property type="entry name" value="Bacteriophage SPP1 head-tail adaptor protein"/>
    <property type="match status" value="1"/>
</dbReference>
<dbReference type="Proteomes" id="UP000326202">
    <property type="component" value="Chromosome"/>
</dbReference>
<dbReference type="OrthoDB" id="7570189at2"/>
<feature type="compositionally biased region" description="Polar residues" evidence="1">
    <location>
        <begin position="13"/>
        <end position="26"/>
    </location>
</feature>
<proteinExistence type="predicted"/>
<evidence type="ECO:0008006" key="4">
    <source>
        <dbReference type="Google" id="ProtNLM"/>
    </source>
</evidence>
<evidence type="ECO:0000313" key="2">
    <source>
        <dbReference type="EMBL" id="QEX18498.1"/>
    </source>
</evidence>
<dbReference type="EMBL" id="CP042906">
    <property type="protein sequence ID" value="QEX18498.1"/>
    <property type="molecule type" value="Genomic_DNA"/>
</dbReference>
<sequence>MPRIGQLRETVEIQASSRGPTDSGGQLETWALAHRCRARVEPLTGAERLEAEQLVAAQGYRVTIRRPPSIEIKTTHRILWSGRVLTIAAVQNLDERGRFLAILADDQGLA</sequence>
<dbReference type="InterPro" id="IPR038666">
    <property type="entry name" value="SSP1_head-tail_sf"/>
</dbReference>
<organism evidence="2 3">
    <name type="scientific">Hypericibacter terrae</name>
    <dbReference type="NCBI Taxonomy" id="2602015"/>
    <lineage>
        <taxon>Bacteria</taxon>
        <taxon>Pseudomonadati</taxon>
        <taxon>Pseudomonadota</taxon>
        <taxon>Alphaproteobacteria</taxon>
        <taxon>Rhodospirillales</taxon>
        <taxon>Dongiaceae</taxon>
        <taxon>Hypericibacter</taxon>
    </lineage>
</organism>
<dbReference type="AlphaFoldDB" id="A0A5J6MLR1"/>
<gene>
    <name evidence="2" type="ORF">FRZ44_38050</name>
</gene>
<keyword evidence="3" id="KW-1185">Reference proteome</keyword>
<dbReference type="RefSeq" id="WP_151178651.1">
    <property type="nucleotide sequence ID" value="NZ_CP042906.1"/>
</dbReference>
<dbReference type="InterPro" id="IPR008767">
    <property type="entry name" value="Phage_SPP1_head-tail_adaptor"/>
</dbReference>
<dbReference type="Pfam" id="PF05521">
    <property type="entry name" value="Phage_HCP"/>
    <property type="match status" value="1"/>
</dbReference>
<evidence type="ECO:0000256" key="1">
    <source>
        <dbReference type="SAM" id="MobiDB-lite"/>
    </source>
</evidence>
<feature type="region of interest" description="Disordered" evidence="1">
    <location>
        <begin position="1"/>
        <end position="26"/>
    </location>
</feature>
<dbReference type="NCBIfam" id="TIGR01563">
    <property type="entry name" value="gp16_SPP1"/>
    <property type="match status" value="1"/>
</dbReference>
<evidence type="ECO:0000313" key="3">
    <source>
        <dbReference type="Proteomes" id="UP000326202"/>
    </source>
</evidence>
<reference evidence="2 3" key="1">
    <citation type="submission" date="2019-08" db="EMBL/GenBank/DDBJ databases">
        <title>Hyperibacter terrae gen. nov., sp. nov. and Hyperibacter viscosus sp. nov., two new members in the family Rhodospirillaceae isolated from the rhizosphere of Hypericum perforatum.</title>
        <authorList>
            <person name="Noviana Z."/>
        </authorList>
    </citation>
    <scope>NUCLEOTIDE SEQUENCE [LARGE SCALE GENOMIC DNA]</scope>
    <source>
        <strain evidence="2 3">R5913</strain>
    </source>
</reference>
<accession>A0A5J6MLR1</accession>
<name>A0A5J6MLR1_9PROT</name>
<protein>
    <recommendedName>
        <fullName evidence="4">Head-tail adaptor protein</fullName>
    </recommendedName>
</protein>